<evidence type="ECO:0000259" key="1">
    <source>
        <dbReference type="PROSITE" id="PS51832"/>
    </source>
</evidence>
<dbReference type="SUPFAM" id="SSF109604">
    <property type="entry name" value="HD-domain/PDEase-like"/>
    <property type="match status" value="1"/>
</dbReference>
<accession>T0YWZ4</accession>
<reference evidence="2" key="1">
    <citation type="submission" date="2013-08" db="EMBL/GenBank/DDBJ databases">
        <authorList>
            <person name="Mendez C."/>
            <person name="Richter M."/>
            <person name="Ferrer M."/>
            <person name="Sanchez J."/>
        </authorList>
    </citation>
    <scope>NUCLEOTIDE SEQUENCE</scope>
</reference>
<dbReference type="AlphaFoldDB" id="T0YWZ4"/>
<comment type="caution">
    <text evidence="2">The sequence shown here is derived from an EMBL/GenBank/DDBJ whole genome shotgun (WGS) entry which is preliminary data.</text>
</comment>
<dbReference type="Pfam" id="PF13487">
    <property type="entry name" value="HD_5"/>
    <property type="match status" value="1"/>
</dbReference>
<name>T0YWZ4_9ZZZZ</name>
<dbReference type="InterPro" id="IPR052020">
    <property type="entry name" value="Cyclic_di-GMP/3'3'-cGAMP_PDE"/>
</dbReference>
<keyword evidence="2" id="KW-0378">Hydrolase</keyword>
<dbReference type="GO" id="GO:0016787">
    <property type="term" value="F:hydrolase activity"/>
    <property type="evidence" value="ECO:0007669"/>
    <property type="project" value="UniProtKB-KW"/>
</dbReference>
<protein>
    <submittedName>
        <fullName evidence="2">Response regulator receiver modulated metal dependent phosphohydrolase</fullName>
    </submittedName>
</protein>
<evidence type="ECO:0000313" key="2">
    <source>
        <dbReference type="EMBL" id="EQD40106.1"/>
    </source>
</evidence>
<dbReference type="PANTHER" id="PTHR45228">
    <property type="entry name" value="CYCLIC DI-GMP PHOSPHODIESTERASE TM_0186-RELATED"/>
    <property type="match status" value="1"/>
</dbReference>
<dbReference type="Gene3D" id="1.10.3210.10">
    <property type="entry name" value="Hypothetical protein af1432"/>
    <property type="match status" value="1"/>
</dbReference>
<dbReference type="InterPro" id="IPR003607">
    <property type="entry name" value="HD/PDEase_dom"/>
</dbReference>
<dbReference type="InterPro" id="IPR037522">
    <property type="entry name" value="HD_GYP_dom"/>
</dbReference>
<organism evidence="2">
    <name type="scientific">mine drainage metagenome</name>
    <dbReference type="NCBI Taxonomy" id="410659"/>
    <lineage>
        <taxon>unclassified sequences</taxon>
        <taxon>metagenomes</taxon>
        <taxon>ecological metagenomes</taxon>
    </lineage>
</organism>
<dbReference type="CDD" id="cd00077">
    <property type="entry name" value="HDc"/>
    <property type="match status" value="1"/>
</dbReference>
<dbReference type="EMBL" id="AUZX01012190">
    <property type="protein sequence ID" value="EQD40106.1"/>
    <property type="molecule type" value="Genomic_DNA"/>
</dbReference>
<feature type="domain" description="HD-GYP" evidence="1">
    <location>
        <begin position="1"/>
        <end position="164"/>
    </location>
</feature>
<proteinExistence type="predicted"/>
<dbReference type="PANTHER" id="PTHR45228:SF1">
    <property type="entry name" value="CYCLIC DI-GMP PHOSPHODIESTERASE TM_0186"/>
    <property type="match status" value="1"/>
</dbReference>
<dbReference type="PROSITE" id="PS51832">
    <property type="entry name" value="HD_GYP"/>
    <property type="match status" value="1"/>
</dbReference>
<reference evidence="2" key="2">
    <citation type="journal article" date="2014" name="ISME J.">
        <title>Microbial stratification in low pH oxic and suboxic macroscopic growths along an acid mine drainage.</title>
        <authorList>
            <person name="Mendez-Garcia C."/>
            <person name="Mesa V."/>
            <person name="Sprenger R.R."/>
            <person name="Richter M."/>
            <person name="Diez M.S."/>
            <person name="Solano J."/>
            <person name="Bargiela R."/>
            <person name="Golyshina O.V."/>
            <person name="Manteca A."/>
            <person name="Ramos J.L."/>
            <person name="Gallego J.R."/>
            <person name="Llorente I."/>
            <person name="Martins Dos Santos V.A."/>
            <person name="Jensen O.N."/>
            <person name="Pelaez A.I."/>
            <person name="Sanchez J."/>
            <person name="Ferrer M."/>
        </authorList>
    </citation>
    <scope>NUCLEOTIDE SEQUENCE</scope>
</reference>
<sequence length="164" mass="18873">MDLPLNPEDYAIAVRLHDVGKINVPESIIMKAGPLTPAERETVERHPQDGFGYLEHLLRNWSDGPRSEYMRLFLEAAMEITLNHHERYDGTGYPRRLRELDIPLSARLFSPIDVYDALVSERPYKHAWSESETRRFIEDHVGTMFDPEAVELLFAVLDEGIPTA</sequence>
<gene>
    <name evidence="2" type="ORF">B1A_16587</name>
</gene>